<dbReference type="RefSeq" id="WP_005927368.1">
    <property type="nucleotide sequence ID" value="NZ_CABKSE010000001.1"/>
</dbReference>
<accession>A0A7J4XMJ3</accession>
<sequence length="178" mass="20696">MIRNVICLFCLFFILSCKSVDLNYPDYANQDGYKSLYVVDTIQIDDPVSVLTKSGYCFVMSHQAFNSFNGKEKTLFKRADVFLLELRLPIYIPSELYNKYILSNSYSYLDNRIPLKSDKKKVKELMSFGRQPDFFLLVLIRGDFYNRVYTGLDGPPTLELENEKFSYYKVAIPYGVAN</sequence>
<proteinExistence type="predicted"/>
<evidence type="ECO:0000313" key="3">
    <source>
        <dbReference type="Proteomes" id="UP000422221"/>
    </source>
</evidence>
<organism evidence="2 3">
    <name type="scientific">Bacteroides salyersiae</name>
    <dbReference type="NCBI Taxonomy" id="291644"/>
    <lineage>
        <taxon>Bacteria</taxon>
        <taxon>Pseudomonadati</taxon>
        <taxon>Bacteroidota</taxon>
        <taxon>Bacteroidia</taxon>
        <taxon>Bacteroidales</taxon>
        <taxon>Bacteroidaceae</taxon>
        <taxon>Bacteroides</taxon>
    </lineage>
</organism>
<feature type="chain" id="PRO_5029653157" description="Lipoprotein" evidence="1">
    <location>
        <begin position="20"/>
        <end position="178"/>
    </location>
</feature>
<evidence type="ECO:0000313" key="2">
    <source>
        <dbReference type="EMBL" id="KAA3768583.1"/>
    </source>
</evidence>
<dbReference type="Proteomes" id="UP000422221">
    <property type="component" value="Unassembled WGS sequence"/>
</dbReference>
<name>A0A7J4XMJ3_9BACE</name>
<reference evidence="2 3" key="1">
    <citation type="journal article" date="2019" name="Nat. Med.">
        <title>A library of human gut bacterial isolates paired with longitudinal multiomics data enables mechanistic microbiome research.</title>
        <authorList>
            <person name="Poyet M."/>
            <person name="Groussin M."/>
            <person name="Gibbons S.M."/>
            <person name="Avila-Pacheco J."/>
            <person name="Jiang X."/>
            <person name="Kearney S.M."/>
            <person name="Perrotta A.R."/>
            <person name="Berdy B."/>
            <person name="Zhao S."/>
            <person name="Lieberman T.D."/>
            <person name="Swanson P.K."/>
            <person name="Smith M."/>
            <person name="Roesemann S."/>
            <person name="Alexander J.E."/>
            <person name="Rich S.A."/>
            <person name="Livny J."/>
            <person name="Vlamakis H."/>
            <person name="Clish C."/>
            <person name="Bullock K."/>
            <person name="Deik A."/>
            <person name="Scott J."/>
            <person name="Pierce K.A."/>
            <person name="Xavier R.J."/>
            <person name="Alm E.J."/>
        </authorList>
    </citation>
    <scope>NUCLEOTIDE SEQUENCE [LARGE SCALE GENOMIC DNA]</scope>
    <source>
        <strain evidence="2 3">BIOML-A10</strain>
    </source>
</reference>
<feature type="signal peptide" evidence="1">
    <location>
        <begin position="1"/>
        <end position="19"/>
    </location>
</feature>
<evidence type="ECO:0008006" key="4">
    <source>
        <dbReference type="Google" id="ProtNLM"/>
    </source>
</evidence>
<dbReference type="AlphaFoldDB" id="A0A7J4XMJ3"/>
<evidence type="ECO:0000256" key="1">
    <source>
        <dbReference type="SAM" id="SignalP"/>
    </source>
</evidence>
<comment type="caution">
    <text evidence="2">The sequence shown here is derived from an EMBL/GenBank/DDBJ whole genome shotgun (WGS) entry which is preliminary data.</text>
</comment>
<keyword evidence="1" id="KW-0732">Signal</keyword>
<dbReference type="EMBL" id="VWMK01000003">
    <property type="protein sequence ID" value="KAA3768583.1"/>
    <property type="molecule type" value="Genomic_DNA"/>
</dbReference>
<protein>
    <recommendedName>
        <fullName evidence="4">Lipoprotein</fullName>
    </recommendedName>
</protein>
<gene>
    <name evidence="2" type="ORF">F3F73_04585</name>
</gene>
<dbReference type="PROSITE" id="PS51257">
    <property type="entry name" value="PROKAR_LIPOPROTEIN"/>
    <property type="match status" value="1"/>
</dbReference>